<evidence type="ECO:0000313" key="2">
    <source>
        <dbReference type="EMBL" id="MCS0609313.1"/>
    </source>
</evidence>
<feature type="compositionally biased region" description="Pro residues" evidence="1">
    <location>
        <begin position="36"/>
        <end position="49"/>
    </location>
</feature>
<dbReference type="InterPro" id="IPR012334">
    <property type="entry name" value="Pectin_lyas_fold"/>
</dbReference>
<sequence length="478" mass="50641">MVLLSACSGGGSDTSRQQPQLAADVAGVPAPGIAPGEPPPTPGPAPSPNGTPSDDDIGGLYWWLLGRAPSATDLLFWKASNLGLDDIAFQLKKSHELVDLHGWSSIGQNTRTRIYVDASATGERPDGSEANPYRTLAAAARAVKGPSTTIFVKPGVYEGGLRTTTDGADTVAGGYDGRIYWVSTMRWGAKIVPAPASTNEADNSTGWTNTGNYVHIVGFEVDGSSSASATRDNWRQGIYTSGSHSVVRENYVHDIARWYSCSSGSGGAGINIDAYDNGGLSDAVGNWVRDIGRDAAGCNRFQGIYVSSSGSVVNNVVYRAYRGAAIHLYHEANAVKVINNTVAASYVGIVVGTGAYRGPKVEHKDTLVYNNIAYDNYIGIEEYVGSGGIMGVNYYRNNLLAQNTRDWGPMRNTDTGTLTADPAFVRYEKAMLLPNFHLASHSAAIDSGTTSNALANDFDGRMRDPSNGSCIGAYEAPQ</sequence>
<feature type="compositionally biased region" description="Low complexity" evidence="1">
    <location>
        <begin position="22"/>
        <end position="35"/>
    </location>
</feature>
<dbReference type="InterPro" id="IPR011050">
    <property type="entry name" value="Pectin_lyase_fold/virulence"/>
</dbReference>
<dbReference type="Gene3D" id="2.160.20.10">
    <property type="entry name" value="Single-stranded right-handed beta-helix, Pectin lyase-like"/>
    <property type="match status" value="1"/>
</dbReference>
<accession>A0ABT2BLB7</accession>
<evidence type="ECO:0008006" key="4">
    <source>
        <dbReference type="Google" id="ProtNLM"/>
    </source>
</evidence>
<feature type="region of interest" description="Disordered" evidence="1">
    <location>
        <begin position="1"/>
        <end position="53"/>
    </location>
</feature>
<comment type="caution">
    <text evidence="2">The sequence shown here is derived from an EMBL/GenBank/DDBJ whole genome shotgun (WGS) entry which is preliminary data.</text>
</comment>
<dbReference type="RefSeq" id="WP_258856967.1">
    <property type="nucleotide sequence ID" value="NZ_JANUGV010000003.1"/>
</dbReference>
<organism evidence="2 3">
    <name type="scientific">Massilia solisilvae</name>
    <dbReference type="NCBI Taxonomy" id="1811225"/>
    <lineage>
        <taxon>Bacteria</taxon>
        <taxon>Pseudomonadati</taxon>
        <taxon>Pseudomonadota</taxon>
        <taxon>Betaproteobacteria</taxon>
        <taxon>Burkholderiales</taxon>
        <taxon>Oxalobacteraceae</taxon>
        <taxon>Telluria group</taxon>
        <taxon>Massilia</taxon>
    </lineage>
</organism>
<gene>
    <name evidence="2" type="ORF">NX773_14175</name>
</gene>
<keyword evidence="3" id="KW-1185">Reference proteome</keyword>
<dbReference type="EMBL" id="JANUGV010000003">
    <property type="protein sequence ID" value="MCS0609313.1"/>
    <property type="molecule type" value="Genomic_DNA"/>
</dbReference>
<name>A0ABT2BLB7_9BURK</name>
<protein>
    <recommendedName>
        <fullName evidence="4">Right handed beta helix domain-containing protein</fullName>
    </recommendedName>
</protein>
<evidence type="ECO:0000256" key="1">
    <source>
        <dbReference type="SAM" id="MobiDB-lite"/>
    </source>
</evidence>
<evidence type="ECO:0000313" key="3">
    <source>
        <dbReference type="Proteomes" id="UP001205861"/>
    </source>
</evidence>
<dbReference type="SUPFAM" id="SSF51126">
    <property type="entry name" value="Pectin lyase-like"/>
    <property type="match status" value="1"/>
</dbReference>
<reference evidence="2 3" key="1">
    <citation type="submission" date="2022-08" db="EMBL/GenBank/DDBJ databases">
        <title>Reclassification of Massilia species as members of the genera Telluria, Duganella, Pseudoduganella, Mokoshia gen. nov. and Zemynaea gen. nov. using orthogonal and non-orthogonal genome-based approaches.</title>
        <authorList>
            <person name="Bowman J.P."/>
        </authorList>
    </citation>
    <scope>NUCLEOTIDE SEQUENCE [LARGE SCALE GENOMIC DNA]</scope>
    <source>
        <strain evidence="2 3">JCM 31607</strain>
    </source>
</reference>
<proteinExistence type="predicted"/>
<dbReference type="InterPro" id="IPR059226">
    <property type="entry name" value="Choice_anch_Q_dom"/>
</dbReference>
<dbReference type="NCBIfam" id="NF041518">
    <property type="entry name" value="choice_anch_Q"/>
    <property type="match status" value="1"/>
</dbReference>
<dbReference type="Proteomes" id="UP001205861">
    <property type="component" value="Unassembled WGS sequence"/>
</dbReference>